<dbReference type="SUPFAM" id="SSF51735">
    <property type="entry name" value="NAD(P)-binding Rossmann-fold domains"/>
    <property type="match status" value="1"/>
</dbReference>
<keyword evidence="4" id="KW-1185">Reference proteome</keyword>
<dbReference type="AlphaFoldDB" id="A0A1E4TXQ7"/>
<dbReference type="Pfam" id="PF16884">
    <property type="entry name" value="ADH_N_2"/>
    <property type="match status" value="1"/>
</dbReference>
<evidence type="ECO:0000313" key="4">
    <source>
        <dbReference type="Proteomes" id="UP000094236"/>
    </source>
</evidence>
<dbReference type="SMART" id="SM00829">
    <property type="entry name" value="PKS_ER"/>
    <property type="match status" value="1"/>
</dbReference>
<dbReference type="STRING" id="669874.A0A1E4TXQ7"/>
<dbReference type="GO" id="GO:0016628">
    <property type="term" value="F:oxidoreductase activity, acting on the CH-CH group of donors, NAD or NADP as acceptor"/>
    <property type="evidence" value="ECO:0007669"/>
    <property type="project" value="InterPro"/>
</dbReference>
<dbReference type="Gene3D" id="3.90.180.10">
    <property type="entry name" value="Medium-chain alcohol dehydrogenases, catalytic domain"/>
    <property type="match status" value="1"/>
</dbReference>
<reference evidence="4" key="1">
    <citation type="submission" date="2016-05" db="EMBL/GenBank/DDBJ databases">
        <title>Comparative genomics of biotechnologically important yeasts.</title>
        <authorList>
            <consortium name="DOE Joint Genome Institute"/>
            <person name="Riley R."/>
            <person name="Haridas S."/>
            <person name="Wolfe K.H."/>
            <person name="Lopes M.R."/>
            <person name="Hittinger C.T."/>
            <person name="Goker M."/>
            <person name="Salamov A."/>
            <person name="Wisecaver J."/>
            <person name="Long T.M."/>
            <person name="Aerts A.L."/>
            <person name="Barry K."/>
            <person name="Choi C."/>
            <person name="Clum A."/>
            <person name="Coughlan A.Y."/>
            <person name="Deshpande S."/>
            <person name="Douglass A.P."/>
            <person name="Hanson S.J."/>
            <person name="Klenk H.-P."/>
            <person name="Labutti K."/>
            <person name="Lapidus A."/>
            <person name="Lindquist E."/>
            <person name="Lipzen A."/>
            <person name="Meier-Kolthoff J.P."/>
            <person name="Ohm R.A."/>
            <person name="Otillar R.P."/>
            <person name="Pangilinan J."/>
            <person name="Peng Y."/>
            <person name="Rokas A."/>
            <person name="Rosa C.A."/>
            <person name="Scheuner C."/>
            <person name="Sibirny A.A."/>
            <person name="Slot J.C."/>
            <person name="Stielow J.B."/>
            <person name="Sun H."/>
            <person name="Kurtzman C.P."/>
            <person name="Blackwell M."/>
            <person name="Grigoriev I.V."/>
            <person name="Jeffries T.W."/>
        </authorList>
    </citation>
    <scope>NUCLEOTIDE SEQUENCE [LARGE SCALE GENOMIC DNA]</scope>
    <source>
        <strain evidence="4">NRRL Y-2460</strain>
    </source>
</reference>
<dbReference type="InterPro" id="IPR011032">
    <property type="entry name" value="GroES-like_sf"/>
</dbReference>
<dbReference type="Proteomes" id="UP000094236">
    <property type="component" value="Unassembled WGS sequence"/>
</dbReference>
<dbReference type="Gene3D" id="3.40.50.720">
    <property type="entry name" value="NAD(P)-binding Rossmann-like Domain"/>
    <property type="match status" value="1"/>
</dbReference>
<dbReference type="PANTHER" id="PTHR43205">
    <property type="entry name" value="PROSTAGLANDIN REDUCTASE"/>
    <property type="match status" value="1"/>
</dbReference>
<feature type="domain" description="Enoyl reductase (ER)" evidence="2">
    <location>
        <begin position="30"/>
        <end position="362"/>
    </location>
</feature>
<dbReference type="InterPro" id="IPR020843">
    <property type="entry name" value="ER"/>
</dbReference>
<organism evidence="3 4">
    <name type="scientific">Pachysolen tannophilus NRRL Y-2460</name>
    <dbReference type="NCBI Taxonomy" id="669874"/>
    <lineage>
        <taxon>Eukaryota</taxon>
        <taxon>Fungi</taxon>
        <taxon>Dikarya</taxon>
        <taxon>Ascomycota</taxon>
        <taxon>Saccharomycotina</taxon>
        <taxon>Pichiomycetes</taxon>
        <taxon>Pachysolenaceae</taxon>
        <taxon>Pachysolen</taxon>
    </lineage>
</organism>
<dbReference type="OrthoDB" id="809632at2759"/>
<dbReference type="EMBL" id="KV454012">
    <property type="protein sequence ID" value="ODV96540.1"/>
    <property type="molecule type" value="Genomic_DNA"/>
</dbReference>
<accession>A0A1E4TXQ7</accession>
<gene>
    <name evidence="3" type="ORF">PACTADRAFT_1128</name>
</gene>
<dbReference type="Pfam" id="PF00107">
    <property type="entry name" value="ADH_zinc_N"/>
    <property type="match status" value="1"/>
</dbReference>
<name>A0A1E4TXQ7_PACTA</name>
<protein>
    <recommendedName>
        <fullName evidence="2">Enoyl reductase (ER) domain-containing protein</fullName>
    </recommendedName>
</protein>
<evidence type="ECO:0000313" key="3">
    <source>
        <dbReference type="EMBL" id="ODV96540.1"/>
    </source>
</evidence>
<dbReference type="CDD" id="cd05288">
    <property type="entry name" value="PGDH"/>
    <property type="match status" value="1"/>
</dbReference>
<dbReference type="InterPro" id="IPR036291">
    <property type="entry name" value="NAD(P)-bd_dom_sf"/>
</dbReference>
<dbReference type="InterPro" id="IPR045010">
    <property type="entry name" value="MDR_fam"/>
</dbReference>
<proteinExistence type="predicted"/>
<dbReference type="SUPFAM" id="SSF50129">
    <property type="entry name" value="GroES-like"/>
    <property type="match status" value="1"/>
</dbReference>
<dbReference type="InterPro" id="IPR013149">
    <property type="entry name" value="ADH-like_C"/>
</dbReference>
<keyword evidence="1" id="KW-0560">Oxidoreductase</keyword>
<evidence type="ECO:0000256" key="1">
    <source>
        <dbReference type="ARBA" id="ARBA00023002"/>
    </source>
</evidence>
<sequence length="365" mass="40265">MSIPTSIDRIVIKNRISRNDSDVIIHFGQKDSTFEFVTVPFNPNFLKHGEILIKPIYFSNDPMQKSWLVNWSPDELKRSPLPALPLGQPLISDGIAEVILSKSSKFAVGDKVSGLMNWSTYCVVSESSRINKINESFGLPLTLYLSALGLTGLTAYFGIKETCKVKETDIVVISGASGATGSIAVQIAKKMCKAKKVIGIAGTKEKCEWVKSLGADACIDYCDPNFENNFSKELGDDEVDIFYDLVGGKILNFLFTKVKKHGKIVSAGAITLLSNIDEMKLTNWINVIVKDFTIQGFLLSDHMANVSTALMDIIGSIKSNLIKTDDIVHVYDLSKDKNDFKKIPETWNQFLSHSSPKGKTVIKVA</sequence>
<dbReference type="InterPro" id="IPR041694">
    <property type="entry name" value="ADH_N_2"/>
</dbReference>
<dbReference type="PANTHER" id="PTHR43205:SF19">
    <property type="entry name" value="ENOYL REDUCTASE (ER) DOMAIN-CONTAINING PROTEIN"/>
    <property type="match status" value="1"/>
</dbReference>
<evidence type="ECO:0000259" key="2">
    <source>
        <dbReference type="SMART" id="SM00829"/>
    </source>
</evidence>